<dbReference type="Proteomes" id="UP000049127">
    <property type="component" value="Unassembled WGS sequence"/>
</dbReference>
<sequence>MKDRKGRKVLSLVIILNMILSIISPSITVFADSNIKLTLTSNKSKVDSGDQVEFNLNYEALNGPGSIKDGDVITFELPDVFKDISPKYPPEHFKSVTVNGTTVTAVFSEGANDAIGGYMSVKATAKNVESATTQRVEVNLNGTVQYMDIEVDPPKEVNPPTEEIVDRQIYKSVDNPDGYEGYENGTLINNINNPVVGKKVQYSIYVNEKYGYIYNSYIKDSIPEGMELVRNSIKVYETKYGQEERNVTSEFQGKMNLQSNEFYVNFGTTQNKYRISYDLIIKKQMPRYDNIASLIKHDGEISSKAIVKPKDDDKIISKYSRTNETAKDENGHTVGIVNLNDNKVTYTLDINPNNQDIKNAIVEDVIPSGMKLVDGSIRVGSYDIADNFEWVTKQMKDKIKFENNKLTLNIGDTNKHYLVYYDLEVTQRQKAYTNNAKISYDKTSKEVSNVVRYEMNAGAINARKTVDKTSLKKGDSQIVNYTIDFDCYGYFNKGYLNLTDKLDPRVKILDVQAPKHFSVNIDKSTNTINVTNDIKQIEYGEPLQVKIKTDFSKVDDGSIINNIAKINNSTTNKVETKKGYSFKAKKLDSSTKAPLEGATFELMDSNKKIIATLKSGTDGVVSSGIDKPGDYYLKETKAPSGYTLDNKEIKFTVSENNLGTTINLGDILNSQSNHNLTIKKVDSSNKNKVLEGAVFEIQNLDGKKITTVTTGKDGIANVKLSPGKYKAVETKAPEGYILNKNLYSFEIKLSDNSDVNLVVKNDKIIGKIEITKKDSKNSKKVLANTEFTIFDSNKKEIKKGVTDKEGKVVFENLEYGNYYYKETKAPEGYTIDNKMYPFEIKDNHQVISKTATDDKIIGKIEITKKDSKDSKKVLANTEFTIFDSNKKEIKKGVTDKEGKVVFENLEYGNYYYKETKAPEGYTIDNKMYPFEIKDDNQVISKTATNDKIVPIKDPIKDPTIEENVTVKPKDSDNKQIEPGNENREELDNNIKNNEVTENISSEKTDNNKVQTTKENYGNPITSDSSILPYIGLFAVSTIGLALNLNNRKKK</sequence>
<evidence type="ECO:0000256" key="8">
    <source>
        <dbReference type="SAM" id="Phobius"/>
    </source>
</evidence>
<dbReference type="Pfam" id="PF17802">
    <property type="entry name" value="SpaA"/>
    <property type="match status" value="4"/>
</dbReference>
<evidence type="ECO:0000256" key="4">
    <source>
        <dbReference type="ARBA" id="ARBA00022525"/>
    </source>
</evidence>
<keyword evidence="4" id="KW-0964">Secreted</keyword>
<evidence type="ECO:0000256" key="2">
    <source>
        <dbReference type="ARBA" id="ARBA00007257"/>
    </source>
</evidence>
<feature type="domain" description="SpaA-like prealbumin fold" evidence="10">
    <location>
        <begin position="858"/>
        <end position="947"/>
    </location>
</feature>
<dbReference type="SUPFAM" id="SSF49401">
    <property type="entry name" value="Bacterial adhesins"/>
    <property type="match status" value="3"/>
</dbReference>
<name>A0A0C7R5Z5_PARSO</name>
<feature type="domain" description="SpaA-like prealbumin fold" evidence="10">
    <location>
        <begin position="675"/>
        <end position="762"/>
    </location>
</feature>
<feature type="compositionally biased region" description="Polar residues" evidence="7">
    <location>
        <begin position="1007"/>
        <end position="1016"/>
    </location>
</feature>
<feature type="domain" description="Collagen binding" evidence="9">
    <location>
        <begin position="333"/>
        <end position="448"/>
    </location>
</feature>
<accession>A0A0C7R5Z5</accession>
<dbReference type="InterPro" id="IPR013783">
    <property type="entry name" value="Ig-like_fold"/>
</dbReference>
<protein>
    <submittedName>
        <fullName evidence="11">Collagen-binding protein</fullName>
    </submittedName>
</protein>
<dbReference type="SUPFAM" id="SSF49478">
    <property type="entry name" value="Cna protein B-type domain"/>
    <property type="match status" value="4"/>
</dbReference>
<gene>
    <name evidence="11" type="ORF">R28058_19881</name>
</gene>
<evidence type="ECO:0000256" key="1">
    <source>
        <dbReference type="ARBA" id="ARBA00004191"/>
    </source>
</evidence>
<feature type="compositionally biased region" description="Basic and acidic residues" evidence="7">
    <location>
        <begin position="967"/>
        <end position="988"/>
    </location>
</feature>
<dbReference type="NCBIfam" id="TIGR01451">
    <property type="entry name" value="B_ant_repeat"/>
    <property type="match status" value="1"/>
</dbReference>
<dbReference type="OrthoDB" id="1748302at2"/>
<dbReference type="InterPro" id="IPR008456">
    <property type="entry name" value="Collagen-bd_dom"/>
</dbReference>
<dbReference type="InterPro" id="IPR008966">
    <property type="entry name" value="Adhesion_dom_sf"/>
</dbReference>
<dbReference type="Gene3D" id="2.60.40.1280">
    <property type="match status" value="1"/>
</dbReference>
<evidence type="ECO:0000256" key="3">
    <source>
        <dbReference type="ARBA" id="ARBA00022512"/>
    </source>
</evidence>
<dbReference type="InterPro" id="IPR041033">
    <property type="entry name" value="SpaA_PFL_dom_1"/>
</dbReference>
<dbReference type="AlphaFoldDB" id="A0A0C7R5Z5"/>
<dbReference type="Gene3D" id="2.60.40.10">
    <property type="entry name" value="Immunoglobulins"/>
    <property type="match status" value="4"/>
</dbReference>
<keyword evidence="5" id="KW-0732">Signal</keyword>
<comment type="subcellular location">
    <subcellularLocation>
        <location evidence="1">Secreted</location>
        <location evidence="1">Cell wall</location>
    </subcellularLocation>
</comment>
<keyword evidence="6" id="KW-0572">Peptidoglycan-anchor</keyword>
<feature type="transmembrane region" description="Helical" evidence="8">
    <location>
        <begin position="1026"/>
        <end position="1044"/>
    </location>
</feature>
<keyword evidence="8" id="KW-0812">Transmembrane</keyword>
<feature type="domain" description="SpaA-like prealbumin fold" evidence="10">
    <location>
        <begin position="581"/>
        <end position="664"/>
    </location>
</feature>
<dbReference type="Gene3D" id="2.60.40.740">
    <property type="match status" value="2"/>
</dbReference>
<feature type="compositionally biased region" description="Polar residues" evidence="7">
    <location>
        <begin position="989"/>
        <end position="999"/>
    </location>
</feature>
<evidence type="ECO:0000256" key="6">
    <source>
        <dbReference type="ARBA" id="ARBA00023088"/>
    </source>
</evidence>
<evidence type="ECO:0000313" key="12">
    <source>
        <dbReference type="Proteomes" id="UP000049127"/>
    </source>
</evidence>
<dbReference type="Pfam" id="PF05737">
    <property type="entry name" value="Collagen_bind"/>
    <property type="match status" value="2"/>
</dbReference>
<comment type="similarity">
    <text evidence="2">Belongs to the serine-aspartate repeat-containing protein (SDr) family.</text>
</comment>
<keyword evidence="8" id="KW-0472">Membrane</keyword>
<evidence type="ECO:0000259" key="10">
    <source>
        <dbReference type="Pfam" id="PF17802"/>
    </source>
</evidence>
<dbReference type="InterPro" id="IPR047589">
    <property type="entry name" value="DUF11_rpt"/>
</dbReference>
<feature type="region of interest" description="Disordered" evidence="7">
    <location>
        <begin position="967"/>
        <end position="1016"/>
    </location>
</feature>
<evidence type="ECO:0000259" key="9">
    <source>
        <dbReference type="Pfam" id="PF05737"/>
    </source>
</evidence>
<keyword evidence="3" id="KW-0134">Cell wall</keyword>
<evidence type="ECO:0000256" key="5">
    <source>
        <dbReference type="ARBA" id="ARBA00022729"/>
    </source>
</evidence>
<feature type="domain" description="SpaA-like prealbumin fold" evidence="10">
    <location>
        <begin position="766"/>
        <end position="854"/>
    </location>
</feature>
<dbReference type="EMBL" id="CEKZ01000003">
    <property type="protein sequence ID" value="CEQ04255.1"/>
    <property type="molecule type" value="Genomic_DNA"/>
</dbReference>
<evidence type="ECO:0000313" key="11">
    <source>
        <dbReference type="EMBL" id="CEQ04255.1"/>
    </source>
</evidence>
<dbReference type="GO" id="GO:0005518">
    <property type="term" value="F:collagen binding"/>
    <property type="evidence" value="ECO:0007669"/>
    <property type="project" value="InterPro"/>
</dbReference>
<keyword evidence="8" id="KW-1133">Transmembrane helix</keyword>
<keyword evidence="11" id="KW-0176">Collagen</keyword>
<dbReference type="InterPro" id="IPR011252">
    <property type="entry name" value="Fibrogen-bd_dom1"/>
</dbReference>
<dbReference type="PANTHER" id="PTHR36108:SF13">
    <property type="entry name" value="COLOSSIN-B-RELATED"/>
    <property type="match status" value="1"/>
</dbReference>
<dbReference type="PANTHER" id="PTHR36108">
    <property type="entry name" value="COLOSSIN-B-RELATED"/>
    <property type="match status" value="1"/>
</dbReference>
<evidence type="ECO:0000256" key="7">
    <source>
        <dbReference type="SAM" id="MobiDB-lite"/>
    </source>
</evidence>
<feature type="domain" description="Collagen binding" evidence="9">
    <location>
        <begin position="200"/>
        <end position="295"/>
    </location>
</feature>
<organism evidence="11 12">
    <name type="scientific">Paraclostridium sordellii</name>
    <name type="common">Clostridium sordellii</name>
    <dbReference type="NCBI Taxonomy" id="1505"/>
    <lineage>
        <taxon>Bacteria</taxon>
        <taxon>Bacillati</taxon>
        <taxon>Bacillota</taxon>
        <taxon>Clostridia</taxon>
        <taxon>Peptostreptococcales</taxon>
        <taxon>Peptostreptococcaceae</taxon>
        <taxon>Paraclostridium</taxon>
    </lineage>
</organism>
<dbReference type="GO" id="GO:0007155">
    <property type="term" value="P:cell adhesion"/>
    <property type="evidence" value="ECO:0007669"/>
    <property type="project" value="InterPro"/>
</dbReference>
<proteinExistence type="inferred from homology"/>
<feature type="transmembrane region" description="Helical" evidence="8">
    <location>
        <begin position="12"/>
        <end position="31"/>
    </location>
</feature>
<dbReference type="RefSeq" id="WP_055342272.1">
    <property type="nucleotide sequence ID" value="NZ_CEKZ01000003.1"/>
</dbReference>
<reference evidence="11 12" key="1">
    <citation type="submission" date="2015-01" db="EMBL/GenBank/DDBJ databases">
        <authorList>
            <person name="Aslett A.Martin."/>
            <person name="De Silva Nishadi"/>
        </authorList>
    </citation>
    <scope>NUCLEOTIDE SEQUENCE [LARGE SCALE GENOMIC DNA]</scope>
    <source>
        <strain evidence="11 12">R28058</strain>
    </source>
</reference>